<dbReference type="InterPro" id="IPR036696">
    <property type="entry name" value="YdfO-like_sf"/>
</dbReference>
<dbReference type="Proteomes" id="UP001320876">
    <property type="component" value="Unassembled WGS sequence"/>
</dbReference>
<evidence type="ECO:0000313" key="1">
    <source>
        <dbReference type="EMBL" id="MCW1925470.1"/>
    </source>
</evidence>
<evidence type="ECO:0008006" key="3">
    <source>
        <dbReference type="Google" id="ProtNLM"/>
    </source>
</evidence>
<organism evidence="1 2">
    <name type="scientific">Luteolibacter arcticus</name>
    <dbReference type="NCBI Taxonomy" id="1581411"/>
    <lineage>
        <taxon>Bacteria</taxon>
        <taxon>Pseudomonadati</taxon>
        <taxon>Verrucomicrobiota</taxon>
        <taxon>Verrucomicrobiia</taxon>
        <taxon>Verrucomicrobiales</taxon>
        <taxon>Verrucomicrobiaceae</taxon>
        <taxon>Luteolibacter</taxon>
    </lineage>
</organism>
<reference evidence="1 2" key="1">
    <citation type="submission" date="2022-10" db="EMBL/GenBank/DDBJ databases">
        <title>Luteolibacter arcticus strain CCTCC AB 2014275, whole genome shotgun sequencing project.</title>
        <authorList>
            <person name="Zhao G."/>
            <person name="Shen L."/>
        </authorList>
    </citation>
    <scope>NUCLEOTIDE SEQUENCE [LARGE SCALE GENOMIC DNA]</scope>
    <source>
        <strain evidence="1 2">CCTCC AB 2014275</strain>
    </source>
</reference>
<sequence length="131" mass="14540">MNASLIHEAARATHEAQLPFPEIVGLLIQAGVEFYHVDYLARTTTYHDGAGEQLVVELPYENLPPVAADFDAEAVRAAILDSQLHGQTHEAFSRRVMAAGTQGYHAFLRGQRVIYTGRQGDQHIEWFPGAR</sequence>
<dbReference type="SUPFAM" id="SSF160419">
    <property type="entry name" value="YdfO-like"/>
    <property type="match status" value="1"/>
</dbReference>
<accession>A0ABT3GPN1</accession>
<proteinExistence type="predicted"/>
<comment type="caution">
    <text evidence="1">The sequence shown here is derived from an EMBL/GenBank/DDBJ whole genome shotgun (WGS) entry which is preliminary data.</text>
</comment>
<name>A0ABT3GPN1_9BACT</name>
<dbReference type="RefSeq" id="WP_264489576.1">
    <property type="nucleotide sequence ID" value="NZ_JAPDDT010000014.1"/>
</dbReference>
<dbReference type="EMBL" id="JAPDDT010000014">
    <property type="protein sequence ID" value="MCW1925470.1"/>
    <property type="molecule type" value="Genomic_DNA"/>
</dbReference>
<protein>
    <recommendedName>
        <fullName evidence="3">DUF1398 domain-containing protein</fullName>
    </recommendedName>
</protein>
<keyword evidence="2" id="KW-1185">Reference proteome</keyword>
<evidence type="ECO:0000313" key="2">
    <source>
        <dbReference type="Proteomes" id="UP001320876"/>
    </source>
</evidence>
<gene>
    <name evidence="1" type="ORF">OKA05_23130</name>
</gene>